<accession>A0A7S0UQW7</accession>
<protein>
    <submittedName>
        <fullName evidence="2">Uncharacterized protein</fullName>
    </submittedName>
</protein>
<gene>
    <name evidence="2" type="ORF">PPAR00522_LOCUS5846</name>
</gene>
<proteinExistence type="predicted"/>
<organism evidence="2">
    <name type="scientific">Polytomella parva</name>
    <dbReference type="NCBI Taxonomy" id="51329"/>
    <lineage>
        <taxon>Eukaryota</taxon>
        <taxon>Viridiplantae</taxon>
        <taxon>Chlorophyta</taxon>
        <taxon>core chlorophytes</taxon>
        <taxon>Chlorophyceae</taxon>
        <taxon>CS clade</taxon>
        <taxon>Chlamydomonadales</taxon>
        <taxon>Chlamydomonadaceae</taxon>
        <taxon>Polytomella</taxon>
    </lineage>
</organism>
<evidence type="ECO:0000313" key="2">
    <source>
        <dbReference type="EMBL" id="CAD8769448.1"/>
    </source>
</evidence>
<dbReference type="EMBL" id="HBFM01009121">
    <property type="protein sequence ID" value="CAD8769448.1"/>
    <property type="molecule type" value="Transcribed_RNA"/>
</dbReference>
<sequence length="128" mass="15030">MQPLHIAEWNKKEFIRKMQFEGKLSVVKTEALERKEKNMYDTVERIFPGPTGKEGFLYDMVRKSERNLYEITNQKGKTSSLTVPTSTAPSVSRSHRLLLKEKISALEDDLKTERQRREQAEEQLNFLK</sequence>
<feature type="coiled-coil region" evidence="1">
    <location>
        <begin position="96"/>
        <end position="123"/>
    </location>
</feature>
<name>A0A7S0UQW7_9CHLO</name>
<evidence type="ECO:0000256" key="1">
    <source>
        <dbReference type="SAM" id="Coils"/>
    </source>
</evidence>
<keyword evidence="1" id="KW-0175">Coiled coil</keyword>
<reference evidence="2" key="1">
    <citation type="submission" date="2021-01" db="EMBL/GenBank/DDBJ databases">
        <authorList>
            <person name="Corre E."/>
            <person name="Pelletier E."/>
            <person name="Niang G."/>
            <person name="Scheremetjew M."/>
            <person name="Finn R."/>
            <person name="Kale V."/>
            <person name="Holt S."/>
            <person name="Cochrane G."/>
            <person name="Meng A."/>
            <person name="Brown T."/>
            <person name="Cohen L."/>
        </authorList>
    </citation>
    <scope>NUCLEOTIDE SEQUENCE</scope>
    <source>
        <strain evidence="2">SAG 63-3</strain>
    </source>
</reference>
<dbReference type="AlphaFoldDB" id="A0A7S0UQW7"/>